<evidence type="ECO:0000313" key="2">
    <source>
        <dbReference type="Proteomes" id="UP001228049"/>
    </source>
</evidence>
<gene>
    <name evidence="1" type="ORF">KUDE01_000157</name>
</gene>
<feature type="non-terminal residue" evidence="1">
    <location>
        <position position="134"/>
    </location>
</feature>
<reference evidence="1" key="1">
    <citation type="submission" date="2023-04" db="EMBL/GenBank/DDBJ databases">
        <title>Chromosome-level genome of Chaenocephalus aceratus.</title>
        <authorList>
            <person name="Park H."/>
        </authorList>
    </citation>
    <scope>NUCLEOTIDE SEQUENCE</scope>
    <source>
        <strain evidence="1">DE</strain>
        <tissue evidence="1">Muscle</tissue>
    </source>
</reference>
<protein>
    <submittedName>
        <fullName evidence="1">2-(3-amino-3-carboxypropyl)histidine synthase subunit 1</fullName>
    </submittedName>
</protein>
<dbReference type="AlphaFoldDB" id="A0AAD9CBL0"/>
<name>A0AAD9CBL0_DISEL</name>
<comment type="caution">
    <text evidence="1">The sequence shown here is derived from an EMBL/GenBank/DDBJ whole genome shotgun (WGS) entry which is preliminary data.</text>
</comment>
<organism evidence="1 2">
    <name type="scientific">Dissostichus eleginoides</name>
    <name type="common">Patagonian toothfish</name>
    <name type="synonym">Dissostichus amissus</name>
    <dbReference type="NCBI Taxonomy" id="100907"/>
    <lineage>
        <taxon>Eukaryota</taxon>
        <taxon>Metazoa</taxon>
        <taxon>Chordata</taxon>
        <taxon>Craniata</taxon>
        <taxon>Vertebrata</taxon>
        <taxon>Euteleostomi</taxon>
        <taxon>Actinopterygii</taxon>
        <taxon>Neopterygii</taxon>
        <taxon>Teleostei</taxon>
        <taxon>Neoteleostei</taxon>
        <taxon>Acanthomorphata</taxon>
        <taxon>Eupercaria</taxon>
        <taxon>Perciformes</taxon>
        <taxon>Notothenioidei</taxon>
        <taxon>Nototheniidae</taxon>
        <taxon>Dissostichus</taxon>
    </lineage>
</organism>
<keyword evidence="2" id="KW-1185">Reference proteome</keyword>
<sequence>MAALTNDVQIVPAKKPTVRGPRRVANQIPDEILQDAELQEAIKALPANYNFEIHKTVWRVRQAKSTRDIKRWTGKEVVECMRLAEHQGVWRRSVMSSSARKSLGLRESPDLTIFALQLPEGLQMFACVIADIIE</sequence>
<dbReference type="EMBL" id="JASDAP010000007">
    <property type="protein sequence ID" value="KAK1899365.1"/>
    <property type="molecule type" value="Genomic_DNA"/>
</dbReference>
<accession>A0AAD9CBL0</accession>
<dbReference type="Proteomes" id="UP001228049">
    <property type="component" value="Unassembled WGS sequence"/>
</dbReference>
<proteinExistence type="predicted"/>
<evidence type="ECO:0000313" key="1">
    <source>
        <dbReference type="EMBL" id="KAK1899365.1"/>
    </source>
</evidence>